<evidence type="ECO:0000313" key="3">
    <source>
        <dbReference type="Proteomes" id="UP001341840"/>
    </source>
</evidence>
<feature type="region of interest" description="Disordered" evidence="1">
    <location>
        <begin position="1"/>
        <end position="47"/>
    </location>
</feature>
<evidence type="ECO:0000256" key="1">
    <source>
        <dbReference type="SAM" id="MobiDB-lite"/>
    </source>
</evidence>
<reference evidence="2 3" key="1">
    <citation type="journal article" date="2023" name="Plants (Basel)">
        <title>Bridging the Gap: Combining Genomics and Transcriptomics Approaches to Understand Stylosanthes scabra, an Orphan Legume from the Brazilian Caatinga.</title>
        <authorList>
            <person name="Ferreira-Neto J.R.C."/>
            <person name="da Silva M.D."/>
            <person name="Binneck E."/>
            <person name="de Melo N.F."/>
            <person name="da Silva R.H."/>
            <person name="de Melo A.L.T.M."/>
            <person name="Pandolfi V."/>
            <person name="Bustamante F.O."/>
            <person name="Brasileiro-Vidal A.C."/>
            <person name="Benko-Iseppon A.M."/>
        </authorList>
    </citation>
    <scope>NUCLEOTIDE SEQUENCE [LARGE SCALE GENOMIC DNA]</scope>
    <source>
        <tissue evidence="2">Leaves</tissue>
    </source>
</reference>
<proteinExistence type="predicted"/>
<evidence type="ECO:0000313" key="2">
    <source>
        <dbReference type="EMBL" id="MED6150904.1"/>
    </source>
</evidence>
<organism evidence="2 3">
    <name type="scientific">Stylosanthes scabra</name>
    <dbReference type="NCBI Taxonomy" id="79078"/>
    <lineage>
        <taxon>Eukaryota</taxon>
        <taxon>Viridiplantae</taxon>
        <taxon>Streptophyta</taxon>
        <taxon>Embryophyta</taxon>
        <taxon>Tracheophyta</taxon>
        <taxon>Spermatophyta</taxon>
        <taxon>Magnoliopsida</taxon>
        <taxon>eudicotyledons</taxon>
        <taxon>Gunneridae</taxon>
        <taxon>Pentapetalae</taxon>
        <taxon>rosids</taxon>
        <taxon>fabids</taxon>
        <taxon>Fabales</taxon>
        <taxon>Fabaceae</taxon>
        <taxon>Papilionoideae</taxon>
        <taxon>50 kb inversion clade</taxon>
        <taxon>dalbergioids sensu lato</taxon>
        <taxon>Dalbergieae</taxon>
        <taxon>Pterocarpus clade</taxon>
        <taxon>Stylosanthes</taxon>
    </lineage>
</organism>
<keyword evidence="3" id="KW-1185">Reference proteome</keyword>
<sequence length="87" mass="9809">MVPELPKAITLGRAKGGGWTQNKKVTERRAKGGSWTRTRRPRRDFRRQRLATTRRGTVVVGALKVLASQRKQRCIGGFKNRPGPDQV</sequence>
<protein>
    <submittedName>
        <fullName evidence="2">Uncharacterized protein</fullName>
    </submittedName>
</protein>
<name>A0ABU6TR72_9FABA</name>
<gene>
    <name evidence="2" type="ORF">PIB30_077131</name>
</gene>
<dbReference type="EMBL" id="JASCZI010091650">
    <property type="protein sequence ID" value="MED6150904.1"/>
    <property type="molecule type" value="Genomic_DNA"/>
</dbReference>
<accession>A0ABU6TR72</accession>
<feature type="compositionally biased region" description="Basic residues" evidence="1">
    <location>
        <begin position="37"/>
        <end position="47"/>
    </location>
</feature>
<dbReference type="Proteomes" id="UP001341840">
    <property type="component" value="Unassembled WGS sequence"/>
</dbReference>
<comment type="caution">
    <text evidence="2">The sequence shown here is derived from an EMBL/GenBank/DDBJ whole genome shotgun (WGS) entry which is preliminary data.</text>
</comment>